<dbReference type="GeneID" id="55618641"/>
<reference evidence="1 2" key="1">
    <citation type="submission" date="2019-05" db="EMBL/GenBank/DDBJ databases">
        <authorList>
            <person name="Andrick R."/>
            <person name="Dugal D."/>
            <person name="Kinney M."/>
            <person name="Taplin D."/>
            <person name="Molloy S.D."/>
            <person name="Garlena R.A."/>
            <person name="Russell D.A."/>
            <person name="Pope W.H."/>
            <person name="Jacobs-Sera D."/>
            <person name="Hatfull G.F."/>
        </authorList>
    </citation>
    <scope>NUCLEOTIDE SEQUENCE [LARGE SCALE GENOMIC DNA]</scope>
</reference>
<dbReference type="EMBL" id="MK967380">
    <property type="protein sequence ID" value="QDM56024.1"/>
    <property type="molecule type" value="Genomic_DNA"/>
</dbReference>
<dbReference type="Proteomes" id="UP000320841">
    <property type="component" value="Segment"/>
</dbReference>
<proteinExistence type="predicted"/>
<evidence type="ECO:0000313" key="2">
    <source>
        <dbReference type="Proteomes" id="UP000320841"/>
    </source>
</evidence>
<sequence>MAVDSAFECTFEVKHKRRVDSGTVDDRGNSVYSLSNPTPIKVWAWYIGGSEAPLSGHVDREDFDATCHAPTELSISVGDLIELPEHGWFKVQRWSEYDHNPLWSPGLADVKLNKVDG</sequence>
<accession>A0A515MHI7</accession>
<dbReference type="RefSeq" id="YP_009848223.1">
    <property type="nucleotide sequence ID" value="NC_048782.1"/>
</dbReference>
<organism evidence="1 2">
    <name type="scientific">Rhodococcus phage Sleepyhead</name>
    <dbReference type="NCBI Taxonomy" id="2591131"/>
    <lineage>
        <taxon>Viruses</taxon>
        <taxon>Duplodnaviria</taxon>
        <taxon>Heunggongvirae</taxon>
        <taxon>Uroviricota</taxon>
        <taxon>Caudoviricetes</taxon>
        <taxon>Sleepyheadvirus</taxon>
        <taxon>Sleepyheadvirus sleepyhead</taxon>
    </lineage>
</organism>
<dbReference type="KEGG" id="vg:55618641"/>
<evidence type="ECO:0000313" key="1">
    <source>
        <dbReference type="EMBL" id="QDM56024.1"/>
    </source>
</evidence>
<protein>
    <submittedName>
        <fullName evidence="1">Head-to-tail stopper</fullName>
    </submittedName>
</protein>
<keyword evidence="2" id="KW-1185">Reference proteome</keyword>
<gene>
    <name evidence="1" type="primary">9</name>
    <name evidence="1" type="ORF">SEA_SLEEPYHEAD_9</name>
</gene>
<name>A0A515MHI7_9CAUD</name>